<dbReference type="EMBL" id="AHEJ01000029">
    <property type="protein sequence ID" value="EOP70252.1"/>
    <property type="molecule type" value="Genomic_DNA"/>
</dbReference>
<gene>
    <name evidence="1" type="ORF">IGU_00504</name>
</gene>
<comment type="caution">
    <text evidence="1">The sequence shown here is derived from an EMBL/GenBank/DDBJ whole genome shotgun (WGS) entry which is preliminary data.</text>
</comment>
<dbReference type="AlphaFoldDB" id="A0A9W5QJU5"/>
<organism evidence="1 2">
    <name type="scientific">Bacillus cereus ISP2954</name>
    <dbReference type="NCBI Taxonomy" id="1053215"/>
    <lineage>
        <taxon>Bacteria</taxon>
        <taxon>Bacillati</taxon>
        <taxon>Bacillota</taxon>
        <taxon>Bacilli</taxon>
        <taxon>Bacillales</taxon>
        <taxon>Bacillaceae</taxon>
        <taxon>Bacillus</taxon>
        <taxon>Bacillus cereus group</taxon>
    </lineage>
</organism>
<dbReference type="RefSeq" id="WP_000196707.1">
    <property type="nucleotide sequence ID" value="NZ_KB976745.1"/>
</dbReference>
<sequence length="66" mass="8439">MTRHYLIGTLVNWRESVERFHYNESFQFLKEEFQLSDEDTIKAFWLSFYKWYEYRHPKLRELLGEW</sequence>
<proteinExistence type="predicted"/>
<reference evidence="1 2" key="1">
    <citation type="submission" date="2012-12" db="EMBL/GenBank/DDBJ databases">
        <title>The Genome Sequence of Bacillus cereus ISP2954.</title>
        <authorList>
            <consortium name="The Broad Institute Genome Sequencing Platform"/>
            <consortium name="The Broad Institute Genome Sequencing Center for Infectious Disease"/>
            <person name="Feldgarden M."/>
            <person name="Van der Auwera G.A."/>
            <person name="Mahillon J."/>
            <person name="Duprez V."/>
            <person name="Timmery S."/>
            <person name="Mattelet C."/>
            <person name="Dierick K."/>
            <person name="Sun M."/>
            <person name="Yu Z."/>
            <person name="Zhu L."/>
            <person name="Hu X."/>
            <person name="Shank E.B."/>
            <person name="Swiecicka I."/>
            <person name="Hansen B.M."/>
            <person name="Andrup L."/>
            <person name="Walker B."/>
            <person name="Young S.K."/>
            <person name="Zeng Q."/>
            <person name="Gargeya S."/>
            <person name="Fitzgerald M."/>
            <person name="Haas B."/>
            <person name="Abouelleil A."/>
            <person name="Alvarado L."/>
            <person name="Arachchi H.M."/>
            <person name="Berlin A.M."/>
            <person name="Chapman S.B."/>
            <person name="Dewar J."/>
            <person name="Goldberg J."/>
            <person name="Griggs A."/>
            <person name="Gujja S."/>
            <person name="Hansen M."/>
            <person name="Howarth C."/>
            <person name="Imamovic A."/>
            <person name="Larimer J."/>
            <person name="McCowan C."/>
            <person name="Murphy C."/>
            <person name="Neiman D."/>
            <person name="Pearson M."/>
            <person name="Priest M."/>
            <person name="Roberts A."/>
            <person name="Saif S."/>
            <person name="Shea T."/>
            <person name="Sisk P."/>
            <person name="Sykes S."/>
            <person name="Wortman J."/>
            <person name="Nusbaum C."/>
            <person name="Birren B."/>
        </authorList>
    </citation>
    <scope>NUCLEOTIDE SEQUENCE [LARGE SCALE GENOMIC DNA]</scope>
    <source>
        <strain evidence="1 2">ISP2954</strain>
    </source>
</reference>
<evidence type="ECO:0000313" key="2">
    <source>
        <dbReference type="Proteomes" id="UP000013989"/>
    </source>
</evidence>
<name>A0A9W5QJU5_BACCE</name>
<protein>
    <submittedName>
        <fullName evidence="1">Uncharacterized protein</fullName>
    </submittedName>
</protein>
<dbReference type="Proteomes" id="UP000013989">
    <property type="component" value="Unassembled WGS sequence"/>
</dbReference>
<accession>A0A9W5QJU5</accession>
<evidence type="ECO:0000313" key="1">
    <source>
        <dbReference type="EMBL" id="EOP70252.1"/>
    </source>
</evidence>